<evidence type="ECO:0000313" key="2">
    <source>
        <dbReference type="EMBL" id="KIN93154.1"/>
    </source>
</evidence>
<dbReference type="HOGENOM" id="CLU_1540692_0_0_1"/>
<dbReference type="Pfam" id="PF00300">
    <property type="entry name" value="His_Phos_1"/>
    <property type="match status" value="1"/>
</dbReference>
<evidence type="ECO:0000256" key="1">
    <source>
        <dbReference type="ARBA" id="ARBA00022801"/>
    </source>
</evidence>
<dbReference type="GO" id="GO:0004331">
    <property type="term" value="F:fructose-2,6-bisphosphate 2-phosphatase activity"/>
    <property type="evidence" value="ECO:0007669"/>
    <property type="project" value="TreeGrafter"/>
</dbReference>
<gene>
    <name evidence="3" type="ORF">M404DRAFT_1002041</name>
    <name evidence="2" type="ORF">M404DRAFT_1009172</name>
</gene>
<accession>A0A0C3MW45</accession>
<dbReference type="GO" id="GO:0045820">
    <property type="term" value="P:negative regulation of glycolytic process"/>
    <property type="evidence" value="ECO:0007669"/>
    <property type="project" value="TreeGrafter"/>
</dbReference>
<organism evidence="2 4">
    <name type="scientific">Pisolithus tinctorius Marx 270</name>
    <dbReference type="NCBI Taxonomy" id="870435"/>
    <lineage>
        <taxon>Eukaryota</taxon>
        <taxon>Fungi</taxon>
        <taxon>Dikarya</taxon>
        <taxon>Basidiomycota</taxon>
        <taxon>Agaricomycotina</taxon>
        <taxon>Agaricomycetes</taxon>
        <taxon>Agaricomycetidae</taxon>
        <taxon>Boletales</taxon>
        <taxon>Sclerodermatineae</taxon>
        <taxon>Pisolithaceae</taxon>
        <taxon>Pisolithus</taxon>
    </lineage>
</organism>
<reference evidence="2 4" key="1">
    <citation type="submission" date="2014-04" db="EMBL/GenBank/DDBJ databases">
        <authorList>
            <consortium name="DOE Joint Genome Institute"/>
            <person name="Kuo A."/>
            <person name="Kohler A."/>
            <person name="Costa M.D."/>
            <person name="Nagy L.G."/>
            <person name="Floudas D."/>
            <person name="Copeland A."/>
            <person name="Barry K.W."/>
            <person name="Cichocki N."/>
            <person name="Veneault-Fourrey C."/>
            <person name="LaButti K."/>
            <person name="Lindquist E.A."/>
            <person name="Lipzen A."/>
            <person name="Lundell T."/>
            <person name="Morin E."/>
            <person name="Murat C."/>
            <person name="Sun H."/>
            <person name="Tunlid A."/>
            <person name="Henrissat B."/>
            <person name="Grigoriev I.V."/>
            <person name="Hibbett D.S."/>
            <person name="Martin F."/>
            <person name="Nordberg H.P."/>
            <person name="Cantor M.N."/>
            <person name="Hua S.X."/>
        </authorList>
    </citation>
    <scope>NUCLEOTIDE SEQUENCE [LARGE SCALE GENOMIC DNA]</scope>
    <source>
        <strain evidence="2 4">Marx 270</strain>
    </source>
</reference>
<dbReference type="OrthoDB" id="354304at2759"/>
<dbReference type="STRING" id="870435.A0A0C3MW45"/>
<protein>
    <submittedName>
        <fullName evidence="2">Uncharacterized protein</fullName>
    </submittedName>
</protein>
<dbReference type="PANTHER" id="PTHR46517:SF1">
    <property type="entry name" value="FRUCTOSE-2,6-BISPHOSPHATASE TIGAR"/>
    <property type="match status" value="1"/>
</dbReference>
<dbReference type="Gene3D" id="3.40.50.1240">
    <property type="entry name" value="Phosphoglycerate mutase-like"/>
    <property type="match status" value="1"/>
</dbReference>
<dbReference type="Proteomes" id="UP000054217">
    <property type="component" value="Unassembled WGS sequence"/>
</dbReference>
<proteinExistence type="predicted"/>
<evidence type="ECO:0000313" key="3">
    <source>
        <dbReference type="EMBL" id="KIO02812.1"/>
    </source>
</evidence>
<name>A0A0C3MW45_PISTI</name>
<dbReference type="InterPro" id="IPR013078">
    <property type="entry name" value="His_Pase_superF_clade-1"/>
</dbReference>
<sequence>MTATALRDAQPEPKPMIIISPLLKEQHFGAAEGSPWLIRQDPSRTLEEHFADGRYPVLYERTQKFPGGESLDDLAARADEAVRQLLLHHILQAARIGSQDDHIALVSHGLCISEMVAALVKRNHEGTPDTSYRGLRNTAWARVTVQVKVKFELTWIAKFSNHCLGRTRWRSGVY</sequence>
<dbReference type="AlphaFoldDB" id="A0A0C3MW45"/>
<dbReference type="GO" id="GO:0043456">
    <property type="term" value="P:regulation of pentose-phosphate shunt"/>
    <property type="evidence" value="ECO:0007669"/>
    <property type="project" value="TreeGrafter"/>
</dbReference>
<dbReference type="InterPro" id="IPR051695">
    <property type="entry name" value="Phosphoglycerate_Mutase"/>
</dbReference>
<dbReference type="PANTHER" id="PTHR46517">
    <property type="entry name" value="FRUCTOSE-2,6-BISPHOSPHATASE TIGAR"/>
    <property type="match status" value="1"/>
</dbReference>
<reference evidence="2" key="3">
    <citation type="submission" date="2015-02" db="EMBL/GenBank/DDBJ databases">
        <title>Evolutionary Origins and Diversification of the Mycorrhizal Mutualists.</title>
        <authorList>
            <consortium name="DOE Joint Genome Institute"/>
            <consortium name="Mycorrhizal Genomics Consortium"/>
            <person name="Kohler A."/>
            <person name="Kuo A."/>
            <person name="Nagy L.G."/>
            <person name="Floudas D."/>
            <person name="Copeland A."/>
            <person name="Barry K.W."/>
            <person name="Cichocki N."/>
            <person name="Veneault-Fourrey C."/>
            <person name="LaButti K."/>
            <person name="Lindquist E.A."/>
            <person name="Lipzen A."/>
            <person name="Lundell T."/>
            <person name="Morin E."/>
            <person name="Murat C."/>
            <person name="Riley R."/>
            <person name="Ohm R."/>
            <person name="Sun H."/>
            <person name="Tunlid A."/>
            <person name="Henrissat B."/>
            <person name="Grigoriev I.V."/>
            <person name="Hibbett D.S."/>
            <person name="Martin F."/>
        </authorList>
    </citation>
    <scope>NUCLEOTIDE SEQUENCE</scope>
    <source>
        <strain evidence="2 4">Marx 270</strain>
    </source>
</reference>
<reference evidence="4" key="2">
    <citation type="submission" date="2015-01" db="EMBL/GenBank/DDBJ databases">
        <title>Evolutionary Origins and Diversification of the Mycorrhizal Mutualists.</title>
        <authorList>
            <consortium name="DOE Joint Genome Institute"/>
            <consortium name="Mycorrhizal Genomics Consortium"/>
            <person name="Kohler A."/>
            <person name="Kuo A."/>
            <person name="Nagy L.G."/>
            <person name="Floudas D."/>
            <person name="Copeland A."/>
            <person name="Barry K.W."/>
            <person name="Cichocki N."/>
            <person name="Veneault-Fourrey C."/>
            <person name="LaButti K."/>
            <person name="Lindquist E.A."/>
            <person name="Lipzen A."/>
            <person name="Lundell T."/>
            <person name="Morin E."/>
            <person name="Murat C."/>
            <person name="Riley R."/>
            <person name="Ohm R."/>
            <person name="Sun H."/>
            <person name="Tunlid A."/>
            <person name="Henrissat B."/>
            <person name="Grigoriev I.V."/>
            <person name="Hibbett D.S."/>
            <person name="Martin F."/>
        </authorList>
    </citation>
    <scope>NUCLEOTIDE SEQUENCE [LARGE SCALE GENOMIC DNA]</scope>
    <source>
        <strain evidence="4">Marx 270</strain>
    </source>
</reference>
<dbReference type="SUPFAM" id="SSF53254">
    <property type="entry name" value="Phosphoglycerate mutase-like"/>
    <property type="match status" value="1"/>
</dbReference>
<dbReference type="EMBL" id="KN832211">
    <property type="protein sequence ID" value="KIN93154.1"/>
    <property type="molecule type" value="Genomic_DNA"/>
</dbReference>
<dbReference type="InterPro" id="IPR029033">
    <property type="entry name" value="His_PPase_superfam"/>
</dbReference>
<dbReference type="EMBL" id="KN831980">
    <property type="protein sequence ID" value="KIO02812.1"/>
    <property type="molecule type" value="Genomic_DNA"/>
</dbReference>
<keyword evidence="4" id="KW-1185">Reference proteome</keyword>
<dbReference type="GO" id="GO:0005829">
    <property type="term" value="C:cytosol"/>
    <property type="evidence" value="ECO:0007669"/>
    <property type="project" value="TreeGrafter"/>
</dbReference>
<keyword evidence="1" id="KW-0378">Hydrolase</keyword>
<evidence type="ECO:0000313" key="4">
    <source>
        <dbReference type="Proteomes" id="UP000054217"/>
    </source>
</evidence>